<evidence type="ECO:0000256" key="1">
    <source>
        <dbReference type="SAM" id="MobiDB-lite"/>
    </source>
</evidence>
<evidence type="ECO:0000259" key="2">
    <source>
        <dbReference type="Pfam" id="PF20945"/>
    </source>
</evidence>
<dbReference type="InterPro" id="IPR047204">
    <property type="entry name" value="RMP1_RBD"/>
</dbReference>
<feature type="region of interest" description="Disordered" evidence="1">
    <location>
        <begin position="101"/>
        <end position="188"/>
    </location>
</feature>
<evidence type="ECO:0000313" key="3">
    <source>
        <dbReference type="EMBL" id="CAG8403228.1"/>
    </source>
</evidence>
<dbReference type="Pfam" id="PF20945">
    <property type="entry name" value="RMP1"/>
    <property type="match status" value="1"/>
</dbReference>
<proteinExistence type="predicted"/>
<dbReference type="EMBL" id="CAJVPD010000258">
    <property type="protein sequence ID" value="CAG8403228.1"/>
    <property type="molecule type" value="Genomic_DNA"/>
</dbReference>
<dbReference type="GO" id="GO:0000294">
    <property type="term" value="P:nuclear-transcribed mRNA catabolic process, RNase MRP-dependent"/>
    <property type="evidence" value="ECO:0007669"/>
    <property type="project" value="TreeGrafter"/>
</dbReference>
<feature type="compositionally biased region" description="Basic and acidic residues" evidence="1">
    <location>
        <begin position="149"/>
        <end position="164"/>
    </location>
</feature>
<name>A0A9W4JMN2_9EURO</name>
<dbReference type="InterPro" id="IPR047205">
    <property type="entry name" value="RMP1"/>
</dbReference>
<feature type="compositionally biased region" description="Basic residues" evidence="1">
    <location>
        <begin position="165"/>
        <end position="177"/>
    </location>
</feature>
<feature type="compositionally biased region" description="Basic and acidic residues" evidence="1">
    <location>
        <begin position="119"/>
        <end position="131"/>
    </location>
</feature>
<dbReference type="OrthoDB" id="6339427at2759"/>
<accession>A0A9W4JMN2</accession>
<reference evidence="3" key="1">
    <citation type="submission" date="2021-07" db="EMBL/GenBank/DDBJ databases">
        <authorList>
            <person name="Branca A.L. A."/>
        </authorList>
    </citation>
    <scope>NUCLEOTIDE SEQUENCE</scope>
</reference>
<dbReference type="GO" id="GO:0000466">
    <property type="term" value="P:maturation of 5.8S rRNA from tricistronic rRNA transcript (SSU-rRNA, 5.8S rRNA, LSU-rRNA)"/>
    <property type="evidence" value="ECO:0007669"/>
    <property type="project" value="TreeGrafter"/>
</dbReference>
<gene>
    <name evidence="3" type="ORF">PSALAMII_LOCUS7908</name>
</gene>
<dbReference type="Proteomes" id="UP001152592">
    <property type="component" value="Unassembled WGS sequence"/>
</dbReference>
<feature type="domain" description="RNase MRP protein 1 RNA binding" evidence="2">
    <location>
        <begin position="10"/>
        <end position="91"/>
    </location>
</feature>
<protein>
    <recommendedName>
        <fullName evidence="2">RNase MRP protein 1 RNA binding domain-containing protein</fullName>
    </recommendedName>
</protein>
<sequence length="188" mass="21067">MDEIQAVHSILHLIFHRNKNQHHRTKWWKWLSMLKRATLDLAQPLSVASAEAQKQYLATHLIPRCYVAFSTVVADNQFSTLGVVLMAALARLSKITGITQEMKKHSTASKVKKSSSMPQKEDLGERIRRVEPAPTSSTHPVQVSQSGKTGDKPEVKEKPVDKARSAKKSAKKTKKKKNAIDDLFSGLF</sequence>
<evidence type="ECO:0000313" key="4">
    <source>
        <dbReference type="Proteomes" id="UP001152592"/>
    </source>
</evidence>
<dbReference type="AlphaFoldDB" id="A0A9W4JMN2"/>
<dbReference type="GO" id="GO:0000172">
    <property type="term" value="C:ribonuclease MRP complex"/>
    <property type="evidence" value="ECO:0007669"/>
    <property type="project" value="InterPro"/>
</dbReference>
<organism evidence="3 4">
    <name type="scientific">Penicillium salamii</name>
    <dbReference type="NCBI Taxonomy" id="1612424"/>
    <lineage>
        <taxon>Eukaryota</taxon>
        <taxon>Fungi</taxon>
        <taxon>Dikarya</taxon>
        <taxon>Ascomycota</taxon>
        <taxon>Pezizomycotina</taxon>
        <taxon>Eurotiomycetes</taxon>
        <taxon>Eurotiomycetidae</taxon>
        <taxon>Eurotiales</taxon>
        <taxon>Aspergillaceae</taxon>
        <taxon>Penicillium</taxon>
    </lineage>
</organism>
<feature type="compositionally biased region" description="Polar residues" evidence="1">
    <location>
        <begin position="134"/>
        <end position="148"/>
    </location>
</feature>
<comment type="caution">
    <text evidence="3">The sequence shown here is derived from an EMBL/GenBank/DDBJ whole genome shotgun (WGS) entry which is preliminary data.</text>
</comment>
<dbReference type="PANTHER" id="PTHR37792">
    <property type="entry name" value="RIBONUCLEASE MRP PROTEIN SUBUNIT RMP1"/>
    <property type="match status" value="1"/>
</dbReference>
<dbReference type="GO" id="GO:0042134">
    <property type="term" value="F:rRNA primary transcript binding"/>
    <property type="evidence" value="ECO:0007669"/>
    <property type="project" value="InterPro"/>
</dbReference>
<dbReference type="CDD" id="cd22573">
    <property type="entry name" value="RMP1_RBD"/>
    <property type="match status" value="1"/>
</dbReference>
<dbReference type="PANTHER" id="PTHR37792:SF1">
    <property type="entry name" value="RIBONUCLEASE MRP PROTEIN SUBUNIT RMP1"/>
    <property type="match status" value="1"/>
</dbReference>